<dbReference type="GO" id="GO:0004565">
    <property type="term" value="F:beta-galactosidase activity"/>
    <property type="evidence" value="ECO:0007669"/>
    <property type="project" value="UniProtKB-EC"/>
</dbReference>
<feature type="chain" id="PRO_5038013057" description="Beta-galactosidase" evidence="11">
    <location>
        <begin position="22"/>
        <end position="1038"/>
    </location>
</feature>
<protein>
    <recommendedName>
        <fullName evidence="5 10">Beta-galactosidase</fullName>
        <ecNumber evidence="5 10">3.2.1.23</ecNumber>
    </recommendedName>
    <alternativeName>
        <fullName evidence="9 10">Lactase</fullName>
    </alternativeName>
</protein>
<comment type="similarity">
    <text evidence="3 10">Belongs to the glycosyl hydrolase 2 family.</text>
</comment>
<evidence type="ECO:0000256" key="8">
    <source>
        <dbReference type="ARBA" id="ARBA00023295"/>
    </source>
</evidence>
<evidence type="ECO:0000256" key="9">
    <source>
        <dbReference type="ARBA" id="ARBA00032230"/>
    </source>
</evidence>
<dbReference type="EC" id="3.2.1.23" evidence="5 10"/>
<dbReference type="InterPro" id="IPR013783">
    <property type="entry name" value="Ig-like_fold"/>
</dbReference>
<comment type="catalytic activity">
    <reaction evidence="1 10">
        <text>Hydrolysis of terminal non-reducing beta-D-galactose residues in beta-D-galactosides.</text>
        <dbReference type="EC" id="3.2.1.23"/>
    </reaction>
</comment>
<dbReference type="Pfam" id="PF16353">
    <property type="entry name" value="LacZ_4"/>
    <property type="match status" value="1"/>
</dbReference>
<dbReference type="Pfam" id="PF02929">
    <property type="entry name" value="Bgal_small_N"/>
    <property type="match status" value="1"/>
</dbReference>
<proteinExistence type="inferred from homology"/>
<name>A0A917J2D9_9BACT</name>
<comment type="subunit">
    <text evidence="4">Monomer.</text>
</comment>
<dbReference type="Gene3D" id="2.60.40.10">
    <property type="entry name" value="Immunoglobulins"/>
    <property type="match status" value="2"/>
</dbReference>
<feature type="signal peptide" evidence="11">
    <location>
        <begin position="1"/>
        <end position="21"/>
    </location>
</feature>
<dbReference type="SUPFAM" id="SSF51445">
    <property type="entry name" value="(Trans)glycosidases"/>
    <property type="match status" value="1"/>
</dbReference>
<reference evidence="13" key="2">
    <citation type="submission" date="2020-09" db="EMBL/GenBank/DDBJ databases">
        <authorList>
            <person name="Sun Q."/>
            <person name="Zhou Y."/>
        </authorList>
    </citation>
    <scope>NUCLEOTIDE SEQUENCE</scope>
    <source>
        <strain evidence="13">CGMCC 1.15290</strain>
    </source>
</reference>
<dbReference type="PROSITE" id="PS00719">
    <property type="entry name" value="GLYCOSYL_HYDROL_F2_1"/>
    <property type="match status" value="1"/>
</dbReference>
<dbReference type="PRINTS" id="PR00132">
    <property type="entry name" value="GLHYDRLASE2"/>
</dbReference>
<comment type="cofactor">
    <cofactor evidence="2">
        <name>Ca(2+)</name>
        <dbReference type="ChEBI" id="CHEBI:29108"/>
    </cofactor>
</comment>
<dbReference type="InterPro" id="IPR050347">
    <property type="entry name" value="Bact_Beta-galactosidase"/>
</dbReference>
<evidence type="ECO:0000256" key="11">
    <source>
        <dbReference type="SAM" id="SignalP"/>
    </source>
</evidence>
<dbReference type="GO" id="GO:0009341">
    <property type="term" value="C:beta-galactosidase complex"/>
    <property type="evidence" value="ECO:0007669"/>
    <property type="project" value="InterPro"/>
</dbReference>
<keyword evidence="8 10" id="KW-0326">Glycosidase</keyword>
<keyword evidence="7" id="KW-0106">Calcium</keyword>
<comment type="caution">
    <text evidence="13">The sequence shown here is derived from an EMBL/GenBank/DDBJ whole genome shotgun (WGS) entry which is preliminary data.</text>
</comment>
<dbReference type="Pfam" id="PF02836">
    <property type="entry name" value="Glyco_hydro_2_C"/>
    <property type="match status" value="1"/>
</dbReference>
<evidence type="ECO:0000256" key="4">
    <source>
        <dbReference type="ARBA" id="ARBA00011245"/>
    </source>
</evidence>
<dbReference type="InterPro" id="IPR014718">
    <property type="entry name" value="GH-type_carb-bd"/>
</dbReference>
<accession>A0A917J2D9</accession>
<dbReference type="Gene3D" id="2.70.98.10">
    <property type="match status" value="1"/>
</dbReference>
<evidence type="ECO:0000256" key="5">
    <source>
        <dbReference type="ARBA" id="ARBA00012756"/>
    </source>
</evidence>
<dbReference type="InterPro" id="IPR004199">
    <property type="entry name" value="B-gal_small/dom_5"/>
</dbReference>
<dbReference type="SUPFAM" id="SSF74650">
    <property type="entry name" value="Galactose mutarotase-like"/>
    <property type="match status" value="1"/>
</dbReference>
<evidence type="ECO:0000259" key="12">
    <source>
        <dbReference type="SMART" id="SM01038"/>
    </source>
</evidence>
<dbReference type="InterPro" id="IPR023232">
    <property type="entry name" value="Glyco_hydro_2_AS"/>
</dbReference>
<evidence type="ECO:0000256" key="10">
    <source>
        <dbReference type="RuleBase" id="RU361154"/>
    </source>
</evidence>
<evidence type="ECO:0000256" key="7">
    <source>
        <dbReference type="ARBA" id="ARBA00022837"/>
    </source>
</evidence>
<feature type="domain" description="Beta galactosidase small chain/" evidence="12">
    <location>
        <begin position="759"/>
        <end position="1036"/>
    </location>
</feature>
<dbReference type="GO" id="GO:0005990">
    <property type="term" value="P:lactose catabolic process"/>
    <property type="evidence" value="ECO:0007669"/>
    <property type="project" value="TreeGrafter"/>
</dbReference>
<evidence type="ECO:0000313" key="14">
    <source>
        <dbReference type="Proteomes" id="UP000627292"/>
    </source>
</evidence>
<dbReference type="SUPFAM" id="SSF49303">
    <property type="entry name" value="beta-Galactosidase/glucuronidase domain"/>
    <property type="match status" value="2"/>
</dbReference>
<keyword evidence="11" id="KW-0732">Signal</keyword>
<dbReference type="PANTHER" id="PTHR46323">
    <property type="entry name" value="BETA-GALACTOSIDASE"/>
    <property type="match status" value="1"/>
</dbReference>
<dbReference type="Pfam" id="PF00703">
    <property type="entry name" value="Glyco_hydro_2"/>
    <property type="match status" value="1"/>
</dbReference>
<dbReference type="InterPro" id="IPR032312">
    <property type="entry name" value="LacZ_4"/>
</dbReference>
<gene>
    <name evidence="13" type="ORF">GCM10011379_46000</name>
</gene>
<dbReference type="InterPro" id="IPR023230">
    <property type="entry name" value="Glyco_hydro_2_CS"/>
</dbReference>
<keyword evidence="6 10" id="KW-0378">Hydrolase</keyword>
<evidence type="ECO:0000256" key="6">
    <source>
        <dbReference type="ARBA" id="ARBA00022801"/>
    </source>
</evidence>
<dbReference type="InterPro" id="IPR011013">
    <property type="entry name" value="Gal_mutarotase_sf_dom"/>
</dbReference>
<sequence>MTIKGLLLSALAFPTAFTALAQPAWLNEKVSEENRLPAHASYFVYENSEKAAAGQWQQSANYQSLNGNWKFQWLEKPADAPAGFEQTGFDDSRWAQMPVPGNWELHGFGFPIYTTSGFEFMYVMPDKKADPPKVPMQVNNTGLYRRVVDIGDNWNGRQIVLHIGAAKSNLTVWVNGKYVGYGEDSKLPSEFDITPYLSKGRNLIVLRVMRWCDGNYIEDQDMWRLSGITRDCYLLARNTQHVYDVQFQPLLDSTYTRGTLQATLTLNRKAPATGTATVILSQKGKVVAQQTTTITDSILHLQIPVANPALWTAETPNLYETEVQLRNAAGALLEVIPGHIGFREIAIRNGQLLVNGQPVLIKGVNRHEANPQTGHVISKEAMLRDVQLMKQYNINAVRTSHYPNNEYWLELCDRYGLYVVDEANIESHGMGYDITYTMANRPTWAHAHLARVQRMMERDKNHPSVIIWSMGNEAGNGYNFYNAYLWMKQRDSSRPIQYERAVADYRQFKWEWNSDIIDPMYPTPDGMLQYVKNNPHPQRPFIMCEYAHAMGNSLGNFVDYWNVIRENKQHFQGGFIWDFVDQCFQRVNSNGDTVYTYGGDYEPAEAITDWNYAAKGIFYANRTPYPHAWEMKHIYQDIHSKKEGSNQVRIYNERFFTALSNLTLQWQVLVNGKVHQSGEVTVPAIAPQQTQLVTLPFTTLPEGEAFVNLTYRLQKEEPLMPAGHVVATQQLKLGGTYMKGVTRDVPVVLKNKTLANTIELSEGDMLLEFNRKTGFLQRYRYKGVELLDSNYGARPSFWRAPNENDFGAQLQVKLKDWKTVTEQLKPEIRVSGPDAKLNTVELMYSLEQVHATLFITYECIGNGALRVTQTLKADTSFHTEILPRFGMQWIMPAGFEQISYYGNGPHENYADRQASAFAGIYNQTVASQYFPYVIPQETGNKTDVRWWRISNSKNKGLLITSDSLLSMSALHYFDSDLDDGEKRHQRHAADLKPRPQTQLHIDWKQMGVGGIDSWRSRPMTRYQLPFANYTYSFVVKPL</sequence>
<dbReference type="InterPro" id="IPR006104">
    <property type="entry name" value="Glyco_hydro_2_N"/>
</dbReference>
<evidence type="ECO:0000313" key="13">
    <source>
        <dbReference type="EMBL" id="GGH78306.1"/>
    </source>
</evidence>
<dbReference type="SMART" id="SM01038">
    <property type="entry name" value="Bgal_small_N"/>
    <property type="match status" value="1"/>
</dbReference>
<dbReference type="InterPro" id="IPR006101">
    <property type="entry name" value="Glyco_hydro_2"/>
</dbReference>
<evidence type="ECO:0000256" key="2">
    <source>
        <dbReference type="ARBA" id="ARBA00001913"/>
    </source>
</evidence>
<dbReference type="InterPro" id="IPR036156">
    <property type="entry name" value="Beta-gal/glucu_dom_sf"/>
</dbReference>
<dbReference type="InterPro" id="IPR006103">
    <property type="entry name" value="Glyco_hydro_2_cat"/>
</dbReference>
<dbReference type="Gene3D" id="2.60.120.260">
    <property type="entry name" value="Galactose-binding domain-like"/>
    <property type="match status" value="1"/>
</dbReference>
<dbReference type="InterPro" id="IPR008979">
    <property type="entry name" value="Galactose-bd-like_sf"/>
</dbReference>
<dbReference type="InterPro" id="IPR017853">
    <property type="entry name" value="GH"/>
</dbReference>
<keyword evidence="14" id="KW-1185">Reference proteome</keyword>
<dbReference type="PANTHER" id="PTHR46323:SF2">
    <property type="entry name" value="BETA-GALACTOSIDASE"/>
    <property type="match status" value="1"/>
</dbReference>
<dbReference type="GO" id="GO:0030246">
    <property type="term" value="F:carbohydrate binding"/>
    <property type="evidence" value="ECO:0007669"/>
    <property type="project" value="InterPro"/>
</dbReference>
<organism evidence="13 14">
    <name type="scientific">Filimonas zeae</name>
    <dbReference type="NCBI Taxonomy" id="1737353"/>
    <lineage>
        <taxon>Bacteria</taxon>
        <taxon>Pseudomonadati</taxon>
        <taxon>Bacteroidota</taxon>
        <taxon>Chitinophagia</taxon>
        <taxon>Chitinophagales</taxon>
        <taxon>Chitinophagaceae</taxon>
        <taxon>Filimonas</taxon>
    </lineage>
</organism>
<dbReference type="Gene3D" id="3.20.20.80">
    <property type="entry name" value="Glycosidases"/>
    <property type="match status" value="1"/>
</dbReference>
<dbReference type="SUPFAM" id="SSF49785">
    <property type="entry name" value="Galactose-binding domain-like"/>
    <property type="match status" value="1"/>
</dbReference>
<dbReference type="AlphaFoldDB" id="A0A917J2D9"/>
<dbReference type="RefSeq" id="WP_188956784.1">
    <property type="nucleotide sequence ID" value="NZ_BMIB01000004.1"/>
</dbReference>
<dbReference type="Proteomes" id="UP000627292">
    <property type="component" value="Unassembled WGS sequence"/>
</dbReference>
<reference evidence="13" key="1">
    <citation type="journal article" date="2014" name="Int. J. Syst. Evol. Microbiol.">
        <title>Complete genome sequence of Corynebacterium casei LMG S-19264T (=DSM 44701T), isolated from a smear-ripened cheese.</title>
        <authorList>
            <consortium name="US DOE Joint Genome Institute (JGI-PGF)"/>
            <person name="Walter F."/>
            <person name="Albersmeier A."/>
            <person name="Kalinowski J."/>
            <person name="Ruckert C."/>
        </authorList>
    </citation>
    <scope>NUCLEOTIDE SEQUENCE</scope>
    <source>
        <strain evidence="13">CGMCC 1.15290</strain>
    </source>
</reference>
<dbReference type="PROSITE" id="PS00608">
    <property type="entry name" value="GLYCOSYL_HYDROL_F2_2"/>
    <property type="match status" value="1"/>
</dbReference>
<dbReference type="EMBL" id="BMIB01000004">
    <property type="protein sequence ID" value="GGH78306.1"/>
    <property type="molecule type" value="Genomic_DNA"/>
</dbReference>
<dbReference type="InterPro" id="IPR006102">
    <property type="entry name" value="Ig-like_GH2"/>
</dbReference>
<evidence type="ECO:0000256" key="1">
    <source>
        <dbReference type="ARBA" id="ARBA00001412"/>
    </source>
</evidence>
<dbReference type="Pfam" id="PF02837">
    <property type="entry name" value="Glyco_hydro_2_N"/>
    <property type="match status" value="1"/>
</dbReference>
<evidence type="ECO:0000256" key="3">
    <source>
        <dbReference type="ARBA" id="ARBA00007401"/>
    </source>
</evidence>